<sequence>MEGRGGVVRRWLSGVEMGRSGAVKSGGNSEMKLDVEIKSSVEDLVPILSESEGISDDTCNVPSCYNSLSLDLLSDHYDIFSDFNNDRNSSDEVSFEDIDYIEASPPDSKLVSLEEVKNDIVTPLFVKKTLCHNLGLSSKHS</sequence>
<dbReference type="EMBL" id="BKCJ010009282">
    <property type="protein sequence ID" value="GEU86250.1"/>
    <property type="molecule type" value="Genomic_DNA"/>
</dbReference>
<evidence type="ECO:0000313" key="1">
    <source>
        <dbReference type="EMBL" id="GEU86250.1"/>
    </source>
</evidence>
<organism evidence="1">
    <name type="scientific">Tanacetum cinerariifolium</name>
    <name type="common">Dalmatian daisy</name>
    <name type="synonym">Chrysanthemum cinerariifolium</name>
    <dbReference type="NCBI Taxonomy" id="118510"/>
    <lineage>
        <taxon>Eukaryota</taxon>
        <taxon>Viridiplantae</taxon>
        <taxon>Streptophyta</taxon>
        <taxon>Embryophyta</taxon>
        <taxon>Tracheophyta</taxon>
        <taxon>Spermatophyta</taxon>
        <taxon>Magnoliopsida</taxon>
        <taxon>eudicotyledons</taxon>
        <taxon>Gunneridae</taxon>
        <taxon>Pentapetalae</taxon>
        <taxon>asterids</taxon>
        <taxon>campanulids</taxon>
        <taxon>Asterales</taxon>
        <taxon>Asteraceae</taxon>
        <taxon>Asteroideae</taxon>
        <taxon>Anthemideae</taxon>
        <taxon>Anthemidinae</taxon>
        <taxon>Tanacetum</taxon>
    </lineage>
</organism>
<reference evidence="1" key="1">
    <citation type="journal article" date="2019" name="Sci. Rep.">
        <title>Draft genome of Tanacetum cinerariifolium, the natural source of mosquito coil.</title>
        <authorList>
            <person name="Yamashiro T."/>
            <person name="Shiraishi A."/>
            <person name="Satake H."/>
            <person name="Nakayama K."/>
        </authorList>
    </citation>
    <scope>NUCLEOTIDE SEQUENCE</scope>
</reference>
<accession>A0A6L2NJQ8</accession>
<comment type="caution">
    <text evidence="1">The sequence shown here is derived from an EMBL/GenBank/DDBJ whole genome shotgun (WGS) entry which is preliminary data.</text>
</comment>
<gene>
    <name evidence="1" type="ORF">Tci_058228</name>
</gene>
<dbReference type="AlphaFoldDB" id="A0A6L2NJQ8"/>
<protein>
    <recommendedName>
        <fullName evidence="2">Reverse transcriptase domain-containing protein</fullName>
    </recommendedName>
</protein>
<name>A0A6L2NJQ8_TANCI</name>
<evidence type="ECO:0008006" key="2">
    <source>
        <dbReference type="Google" id="ProtNLM"/>
    </source>
</evidence>
<proteinExistence type="predicted"/>